<keyword evidence="3" id="KW-1185">Reference proteome</keyword>
<dbReference type="AlphaFoldDB" id="A0A8J8P4K3"/>
<evidence type="ECO:0000313" key="3">
    <source>
        <dbReference type="Proteomes" id="UP000785679"/>
    </source>
</evidence>
<reference evidence="2" key="1">
    <citation type="submission" date="2019-06" db="EMBL/GenBank/DDBJ databases">
        <authorList>
            <person name="Zheng W."/>
        </authorList>
    </citation>
    <scope>NUCLEOTIDE SEQUENCE</scope>
    <source>
        <strain evidence="2">QDHG01</strain>
    </source>
</reference>
<feature type="compositionally biased region" description="Polar residues" evidence="1">
    <location>
        <begin position="31"/>
        <end position="45"/>
    </location>
</feature>
<protein>
    <submittedName>
        <fullName evidence="2">Uncharacterized protein</fullName>
    </submittedName>
</protein>
<accession>A0A8J8P4K3</accession>
<comment type="caution">
    <text evidence="2">The sequence shown here is derived from an EMBL/GenBank/DDBJ whole genome shotgun (WGS) entry which is preliminary data.</text>
</comment>
<evidence type="ECO:0000313" key="2">
    <source>
        <dbReference type="EMBL" id="TNV87967.1"/>
    </source>
</evidence>
<organism evidence="2 3">
    <name type="scientific">Halteria grandinella</name>
    <dbReference type="NCBI Taxonomy" id="5974"/>
    <lineage>
        <taxon>Eukaryota</taxon>
        <taxon>Sar</taxon>
        <taxon>Alveolata</taxon>
        <taxon>Ciliophora</taxon>
        <taxon>Intramacronucleata</taxon>
        <taxon>Spirotrichea</taxon>
        <taxon>Stichotrichia</taxon>
        <taxon>Sporadotrichida</taxon>
        <taxon>Halteriidae</taxon>
        <taxon>Halteria</taxon>
    </lineage>
</organism>
<evidence type="ECO:0000256" key="1">
    <source>
        <dbReference type="SAM" id="MobiDB-lite"/>
    </source>
</evidence>
<name>A0A8J8P4K3_HALGN</name>
<dbReference type="Proteomes" id="UP000785679">
    <property type="component" value="Unassembled WGS sequence"/>
</dbReference>
<feature type="compositionally biased region" description="Polar residues" evidence="1">
    <location>
        <begin position="77"/>
        <end position="87"/>
    </location>
</feature>
<dbReference type="EMBL" id="RRYP01000120">
    <property type="protein sequence ID" value="TNV87967.1"/>
    <property type="molecule type" value="Genomic_DNA"/>
</dbReference>
<gene>
    <name evidence="2" type="ORF">FGO68_gene5146</name>
</gene>
<sequence length="129" mass="13915">MTLLGRFASVMKKQIYLIDINLFESTNMNQHSAANAPQSNRNRVQPTGAYNHEEHKRAGHAPPPLGMGGGSVEPQHLSANQENSWSRRNGLHVGGAHEGSTNIHASGRNGGGINMLNMASESGDDNQEF</sequence>
<proteinExistence type="predicted"/>
<feature type="region of interest" description="Disordered" evidence="1">
    <location>
        <begin position="31"/>
        <end position="129"/>
    </location>
</feature>